<feature type="domain" description="TcaA 4th" evidence="4">
    <location>
        <begin position="294"/>
        <end position="364"/>
    </location>
</feature>
<name>A0A0N0UVS1_9LACO</name>
<gene>
    <name evidence="5" type="ORF">RZ72_11590</name>
</gene>
<feature type="compositionally biased region" description="Low complexity" evidence="1">
    <location>
        <begin position="33"/>
        <end position="75"/>
    </location>
</feature>
<dbReference type="PANTHER" id="PTHR40038:SF1">
    <property type="entry name" value="MEMBRANE-ASSOCIATED PROTEIN TCAA"/>
    <property type="match status" value="1"/>
</dbReference>
<dbReference type="PANTHER" id="PTHR40038">
    <property type="entry name" value="MEMBRANE-ASSOCIATED PROTEIN TCAA"/>
    <property type="match status" value="1"/>
</dbReference>
<evidence type="ECO:0000259" key="4">
    <source>
        <dbReference type="Pfam" id="PF22820"/>
    </source>
</evidence>
<dbReference type="Pfam" id="PF13240">
    <property type="entry name" value="Zn_Ribbon_1"/>
    <property type="match status" value="1"/>
</dbReference>
<keyword evidence="2" id="KW-0472">Membrane</keyword>
<evidence type="ECO:0000259" key="3">
    <source>
        <dbReference type="Pfam" id="PF13240"/>
    </source>
</evidence>
<dbReference type="Proteomes" id="UP000037749">
    <property type="component" value="Unassembled WGS sequence"/>
</dbReference>
<keyword evidence="2" id="KW-0812">Transmembrane</keyword>
<feature type="compositionally biased region" description="Polar residues" evidence="1">
    <location>
        <begin position="76"/>
        <end position="88"/>
    </location>
</feature>
<evidence type="ECO:0000256" key="2">
    <source>
        <dbReference type="SAM" id="Phobius"/>
    </source>
</evidence>
<comment type="caution">
    <text evidence="5">The sequence shown here is derived from an EMBL/GenBank/DDBJ whole genome shotgun (WGS) entry which is preliminary data.</text>
</comment>
<dbReference type="AlphaFoldDB" id="A0A0N0UVS1"/>
<feature type="transmembrane region" description="Helical" evidence="2">
    <location>
        <begin position="104"/>
        <end position="124"/>
    </location>
</feature>
<feature type="domain" description="Zinc-ribbon" evidence="3">
    <location>
        <begin position="6"/>
        <end position="28"/>
    </location>
</feature>
<organism evidence="5 6">
    <name type="scientific">Apilactobacillus kunkeei</name>
    <dbReference type="NCBI Taxonomy" id="148814"/>
    <lineage>
        <taxon>Bacteria</taxon>
        <taxon>Bacillati</taxon>
        <taxon>Bacillota</taxon>
        <taxon>Bacilli</taxon>
        <taxon>Lactobacillales</taxon>
        <taxon>Lactobacillaceae</taxon>
        <taxon>Apilactobacillus</taxon>
    </lineage>
</organism>
<evidence type="ECO:0000256" key="1">
    <source>
        <dbReference type="SAM" id="MobiDB-lite"/>
    </source>
</evidence>
<accession>A0A0N0UVS1</accession>
<reference evidence="5 6" key="1">
    <citation type="journal article" date="2015" name="Genome Biol. Evol.">
        <title>Functionally Structured Genomes in Lactobacillus kunkeei Colonizing the Honey Crop and Food Products of Honeybees and Stingless Bees.</title>
        <authorList>
            <person name="Tamarit D."/>
            <person name="Ellegaard K.M."/>
            <person name="Wikander J."/>
            <person name="Olofsson T."/>
            <person name="Vasquez A."/>
            <person name="Andersson S.G."/>
        </authorList>
    </citation>
    <scope>NUCLEOTIDE SEQUENCE [LARGE SCALE GENOMIC DNA]</scope>
    <source>
        <strain evidence="5 6">LAla</strain>
    </source>
</reference>
<proteinExistence type="predicted"/>
<protein>
    <submittedName>
        <fullName evidence="5">Uncharacterized protein</fullName>
    </submittedName>
</protein>
<evidence type="ECO:0000313" key="6">
    <source>
        <dbReference type="Proteomes" id="UP000037749"/>
    </source>
</evidence>
<dbReference type="RefSeq" id="WP_053796566.1">
    <property type="nucleotide sequence ID" value="NZ_JXCZ01000018.1"/>
</dbReference>
<dbReference type="PATRIC" id="fig|148814.9.peg.676"/>
<keyword evidence="2" id="KW-1133">Transmembrane helix</keyword>
<sequence>MGESRFCQNCGAKVDADEQFCHNCGAQLDNEVTDQTNQSSQSSQSSVDNTVNDYQQPQSNNNNAAQQPQFNNGNNVSQQPSNNRNVRATRNGFKKSKKHQTRNLIIGIVVAVVVVFVFIGYLFGNHYYSKSAVLNRAMTSLTSDKNTDSYFESTDSRVTLNDSTMAPLSKHMNKNNDELQSLKGQLSDSGTSKDGNFEYVQDGRKWLLFPNYQVKVKPVVPTITTSEKSADVTLNNNKIGQTSDSDSEFSLGRILPGDYDITVSKTLSGKKVTNAQTTYLDNNDNIYMPLRTIKFTVKAGPNADIYINDKKVGTSNGDGDYKVSDMPFSSAIYIYGVMHSDGKSVTSDKYHLSESDDGQEVSLNYPGAVDKDDAANLISDFSNDLSSAVNDNNDFDPSDYFVDGSNNSDAQGFITWAKQQSDQVNDNKYDSVSIDSSVDSVVPAGDHSVVSGTLKYTFDVPDDDGDEHDHIQIFKFTSNMKKVDGSLKLQTLKAPDKLKDYDKNDDDDD</sequence>
<dbReference type="EMBL" id="JXCZ01000018">
    <property type="protein sequence ID" value="KOY79221.1"/>
    <property type="molecule type" value="Genomic_DNA"/>
</dbReference>
<dbReference type="Pfam" id="PF22820">
    <property type="entry name" value="TcaA_3rd_4th"/>
    <property type="match status" value="1"/>
</dbReference>
<dbReference type="InterPro" id="IPR054530">
    <property type="entry name" value="TcaA_4th"/>
</dbReference>
<feature type="region of interest" description="Disordered" evidence="1">
    <location>
        <begin position="32"/>
        <end position="97"/>
    </location>
</feature>
<dbReference type="InterPro" id="IPR026870">
    <property type="entry name" value="Zinc_ribbon_dom"/>
</dbReference>
<evidence type="ECO:0000313" key="5">
    <source>
        <dbReference type="EMBL" id="KOY79221.1"/>
    </source>
</evidence>